<evidence type="ECO:0000256" key="7">
    <source>
        <dbReference type="PIRSR" id="PIRSR001365-1"/>
    </source>
</evidence>
<gene>
    <name evidence="9" type="ORF">CAL19_14355</name>
</gene>
<evidence type="ECO:0000256" key="4">
    <source>
        <dbReference type="ARBA" id="ARBA00023239"/>
    </source>
</evidence>
<dbReference type="GO" id="GO:0047448">
    <property type="term" value="F:5-dehydro-4-deoxyglucarate dehydratase activity"/>
    <property type="evidence" value="ECO:0007669"/>
    <property type="project" value="UniProtKB-UniRule"/>
</dbReference>
<dbReference type="EMBL" id="NEVK01000006">
    <property type="protein sequence ID" value="OZI18226.1"/>
    <property type="molecule type" value="Genomic_DNA"/>
</dbReference>
<dbReference type="Proteomes" id="UP000216947">
    <property type="component" value="Unassembled WGS sequence"/>
</dbReference>
<dbReference type="HAMAP" id="MF_00694">
    <property type="entry name" value="KDGDH"/>
    <property type="match status" value="1"/>
</dbReference>
<dbReference type="GO" id="GO:0008840">
    <property type="term" value="F:4-hydroxy-tetrahydrodipicolinate synthase activity"/>
    <property type="evidence" value="ECO:0007669"/>
    <property type="project" value="TreeGrafter"/>
</dbReference>
<comment type="caution">
    <text evidence="9">The sequence shown here is derived from an EMBL/GenBank/DDBJ whole genome shotgun (WGS) entry which is preliminary data.</text>
</comment>
<dbReference type="NCBIfam" id="NF002958">
    <property type="entry name" value="PRK03620.1"/>
    <property type="match status" value="1"/>
</dbReference>
<dbReference type="Gene3D" id="3.20.20.70">
    <property type="entry name" value="Aldolase class I"/>
    <property type="match status" value="1"/>
</dbReference>
<dbReference type="Pfam" id="PF00701">
    <property type="entry name" value="DHDPS"/>
    <property type="match status" value="1"/>
</dbReference>
<evidence type="ECO:0000256" key="5">
    <source>
        <dbReference type="HAMAP-Rule" id="MF_00694"/>
    </source>
</evidence>
<evidence type="ECO:0000256" key="2">
    <source>
        <dbReference type="ARBA" id="ARBA00004983"/>
    </source>
</evidence>
<evidence type="ECO:0000256" key="3">
    <source>
        <dbReference type="ARBA" id="ARBA00007592"/>
    </source>
</evidence>
<comment type="pathway">
    <text evidence="2 5">Carbohydrate acid metabolism; D-glucarate degradation; 2,5-dioxopentanoate from D-glucarate: step 2/2.</text>
</comment>
<evidence type="ECO:0000256" key="8">
    <source>
        <dbReference type="PIRSR" id="PIRSR001365-2"/>
    </source>
</evidence>
<dbReference type="InterPro" id="IPR017655">
    <property type="entry name" value="Dehydro-deoxyglucarate_dehyd"/>
</dbReference>
<proteinExistence type="inferred from homology"/>
<dbReference type="UniPathway" id="UPA00564">
    <property type="reaction ID" value="UER00628"/>
</dbReference>
<evidence type="ECO:0000313" key="10">
    <source>
        <dbReference type="Proteomes" id="UP000216947"/>
    </source>
</evidence>
<comment type="catalytic activity">
    <reaction evidence="1 5">
        <text>5-dehydro-4-deoxy-D-glucarate + H(+) = 2,5-dioxopentanoate + CO2 + H2O</text>
        <dbReference type="Rhea" id="RHEA:24608"/>
        <dbReference type="ChEBI" id="CHEBI:15377"/>
        <dbReference type="ChEBI" id="CHEBI:15378"/>
        <dbReference type="ChEBI" id="CHEBI:16526"/>
        <dbReference type="ChEBI" id="CHEBI:42819"/>
        <dbReference type="ChEBI" id="CHEBI:58136"/>
        <dbReference type="EC" id="4.2.1.41"/>
    </reaction>
</comment>
<organism evidence="9 10">
    <name type="scientific">Bordetella genomosp. 7</name>
    <dbReference type="NCBI Taxonomy" id="1416805"/>
    <lineage>
        <taxon>Bacteria</taxon>
        <taxon>Pseudomonadati</taxon>
        <taxon>Pseudomonadota</taxon>
        <taxon>Betaproteobacteria</taxon>
        <taxon>Burkholderiales</taxon>
        <taxon>Alcaligenaceae</taxon>
        <taxon>Bordetella</taxon>
    </lineage>
</organism>
<evidence type="ECO:0000313" key="9">
    <source>
        <dbReference type="EMBL" id="OZI18226.1"/>
    </source>
</evidence>
<dbReference type="InterPro" id="IPR013785">
    <property type="entry name" value="Aldolase_TIM"/>
</dbReference>
<evidence type="ECO:0000256" key="6">
    <source>
        <dbReference type="PIRNR" id="PIRNR001365"/>
    </source>
</evidence>
<dbReference type="GO" id="GO:0042838">
    <property type="term" value="P:D-glucarate catabolic process"/>
    <property type="evidence" value="ECO:0007669"/>
    <property type="project" value="UniProtKB-UniRule"/>
</dbReference>
<protein>
    <recommendedName>
        <fullName evidence="5">Probable 5-dehydro-4-deoxyglucarate dehydratase</fullName>
        <ecNumber evidence="5">4.2.1.41</ecNumber>
    </recommendedName>
    <alternativeName>
        <fullName evidence="5">5-keto-4-deoxy-glucarate dehydratase</fullName>
        <shortName evidence="5">KDGDH</shortName>
    </alternativeName>
</protein>
<accession>A0A261QZS4</accession>
<name>A0A261QZS4_9BORD</name>
<dbReference type="InterPro" id="IPR002220">
    <property type="entry name" value="DapA-like"/>
</dbReference>
<evidence type="ECO:0000256" key="1">
    <source>
        <dbReference type="ARBA" id="ARBA00001446"/>
    </source>
</evidence>
<dbReference type="PANTHER" id="PTHR12128:SF19">
    <property type="entry name" value="5-DEHYDRO-4-DEOXYGLUCARATE DEHYDRATASE 2-RELATED"/>
    <property type="match status" value="1"/>
</dbReference>
<comment type="similarity">
    <text evidence="3 5 6">Belongs to the DapA family.</text>
</comment>
<feature type="binding site" evidence="8">
    <location>
        <position position="54"/>
    </location>
    <ligand>
        <name>pyruvate</name>
        <dbReference type="ChEBI" id="CHEBI:15361"/>
    </ligand>
</feature>
<keyword evidence="4 5" id="KW-0456">Lyase</keyword>
<dbReference type="OrthoDB" id="8995637at2"/>
<feature type="active site" description="Schiff-base intermediate with substrate" evidence="7">
    <location>
        <position position="166"/>
    </location>
</feature>
<dbReference type="SMART" id="SM01130">
    <property type="entry name" value="DHDPS"/>
    <property type="match status" value="1"/>
</dbReference>
<feature type="active site" description="Proton donor/acceptor" evidence="7">
    <location>
        <position position="140"/>
    </location>
</feature>
<dbReference type="CDD" id="cd00951">
    <property type="entry name" value="KDGDH"/>
    <property type="match status" value="1"/>
</dbReference>
<sequence length="301" mass="32178">MSPQEIKARIASGLLSFPVTHFNDDFSLNLPSYQKHVAWLSGFDAAALFAAGGTGEMFSLTPQEIGDLTRAAKEAAGNMPIIAGCGYGTELAKDIARRAEQAGADGLLLLPHYLMDVPQEGIFQHVKAVCDSTGLGVIVYNRSNSVANADTIARLADACPNLIGFKDGTGQTALVRHITARLGERLSYIGGMPTHELYAQGFNGLGLSTYSSAVFNFVPELALRFYRALNAGDEATMAQILDSFFFPFAEIRDRQKGYAVSIIKAGVQLVGHTPGPVRAPLTNLTPQEIDMLKALIDRAGG</sequence>
<dbReference type="EC" id="4.2.1.41" evidence="5"/>
<dbReference type="PIRSF" id="PIRSF001365">
    <property type="entry name" value="DHDPS"/>
    <property type="match status" value="1"/>
</dbReference>
<dbReference type="NCBIfam" id="TIGR03249">
    <property type="entry name" value="KdgD"/>
    <property type="match status" value="1"/>
</dbReference>
<dbReference type="PANTHER" id="PTHR12128">
    <property type="entry name" value="DIHYDRODIPICOLINATE SYNTHASE"/>
    <property type="match status" value="1"/>
</dbReference>
<reference evidence="10" key="1">
    <citation type="submission" date="2017-05" db="EMBL/GenBank/DDBJ databases">
        <title>Complete and WGS of Bordetella genogroups.</title>
        <authorList>
            <person name="Spilker T."/>
            <person name="Lipuma J."/>
        </authorList>
    </citation>
    <scope>NUCLEOTIDE SEQUENCE [LARGE SCALE GENOMIC DNA]</scope>
    <source>
        <strain evidence="10">AU18089</strain>
    </source>
</reference>
<dbReference type="AlphaFoldDB" id="A0A261QZS4"/>
<keyword evidence="10" id="KW-1185">Reference proteome</keyword>
<dbReference type="RefSeq" id="WP_026638685.1">
    <property type="nucleotide sequence ID" value="NZ_NEVI01000017.1"/>
</dbReference>
<dbReference type="SUPFAM" id="SSF51569">
    <property type="entry name" value="Aldolase"/>
    <property type="match status" value="1"/>
</dbReference>